<dbReference type="AlphaFoldDB" id="A0A7I4XX44"/>
<dbReference type="OMA" id="MGNRIVY"/>
<evidence type="ECO:0000313" key="1">
    <source>
        <dbReference type="Proteomes" id="UP000025227"/>
    </source>
</evidence>
<dbReference type="OrthoDB" id="5843846at2759"/>
<accession>A0A7I4XX44</accession>
<reference evidence="2" key="1">
    <citation type="submission" date="2020-12" db="UniProtKB">
        <authorList>
            <consortium name="WormBaseParasite"/>
        </authorList>
    </citation>
    <scope>IDENTIFICATION</scope>
    <source>
        <strain evidence="2">MHco3</strain>
    </source>
</reference>
<keyword evidence="1" id="KW-1185">Reference proteome</keyword>
<dbReference type="WBParaSite" id="HCON_00023260-00001">
    <property type="protein sequence ID" value="HCON_00023260-00001"/>
    <property type="gene ID" value="HCON_00023260"/>
</dbReference>
<dbReference type="Proteomes" id="UP000025227">
    <property type="component" value="Unplaced"/>
</dbReference>
<proteinExistence type="predicted"/>
<protein>
    <submittedName>
        <fullName evidence="2">Nucleolin_bd domain-containing protein</fullName>
    </submittedName>
</protein>
<organism evidence="1 2">
    <name type="scientific">Haemonchus contortus</name>
    <name type="common">Barber pole worm</name>
    <dbReference type="NCBI Taxonomy" id="6289"/>
    <lineage>
        <taxon>Eukaryota</taxon>
        <taxon>Metazoa</taxon>
        <taxon>Ecdysozoa</taxon>
        <taxon>Nematoda</taxon>
        <taxon>Chromadorea</taxon>
        <taxon>Rhabditida</taxon>
        <taxon>Rhabditina</taxon>
        <taxon>Rhabditomorpha</taxon>
        <taxon>Strongyloidea</taxon>
        <taxon>Trichostrongylidae</taxon>
        <taxon>Haemonchus</taxon>
    </lineage>
</organism>
<evidence type="ECO:0000313" key="2">
    <source>
        <dbReference type="WBParaSite" id="HCON_00023260-00001"/>
    </source>
</evidence>
<name>A0A7I4XX44_HAECO</name>
<sequence>LFRVSLYRIGFRVKSTGTTLREEIPRSETDEKKKNGSKERMKLIQAVGNEFIEDPCSMKHVCHPKKYAEEMGNRIVYEKAQNVRRNPGQAKKKPVEIFRELLTGHYDADNEAMEDEIKAAIRRTGYKSRRRVLSYSLRVSRSRLAESDNSTSEKSPEL</sequence>